<evidence type="ECO:0000313" key="6">
    <source>
        <dbReference type="Proteomes" id="UP000610594"/>
    </source>
</evidence>
<dbReference type="PANTHER" id="PTHR43619">
    <property type="entry name" value="S-ADENOSYL-L-METHIONINE-DEPENDENT METHYLTRANSFERASE YKTD-RELATED"/>
    <property type="match status" value="1"/>
</dbReference>
<dbReference type="PANTHER" id="PTHR43619:SF2">
    <property type="entry name" value="S-ADENOSYL-L-METHIONINE-DEPENDENT METHYLTRANSFERASES SUPERFAMILY PROTEIN"/>
    <property type="match status" value="1"/>
</dbReference>
<protein>
    <recommendedName>
        <fullName evidence="4">S-adenosyl-L-methionine-dependent methyltransferase</fullName>
        <ecNumber evidence="4">2.1.1.-</ecNumber>
    </recommendedName>
</protein>
<dbReference type="EC" id="2.1.1.-" evidence="4"/>
<accession>A0ABX0N1F6</accession>
<dbReference type="InterPro" id="IPR029063">
    <property type="entry name" value="SAM-dependent_MTases_sf"/>
</dbReference>
<sequence>MQGWTRNGDRSSVMLKISANHLVFSDPFALPILGNHLAQMVESDPYQFNDPMSRGVRAAAVVRSKAAEDMLEESLNQGVGQYLVLGAGLDTYMLRHPGADKHVRVFEVDHPATQAWKKDILREQGLKVPDSVEFVAADFETVTLASALASSTWRSDVPSCFSWLGVTVYLSKPAIFDVLNYVASLPKGSSIAFDYRVAPALLHPIDQVISDYAAKQFGAEGEPWQSYFHPQELQAQIAALGFRDVTDFGADELNARYFQKRKDGLRVGAGFRILRAVV</sequence>
<comment type="caution">
    <text evidence="5">The sequence shown here is derived from an EMBL/GenBank/DDBJ whole genome shotgun (WGS) entry which is preliminary data.</text>
</comment>
<evidence type="ECO:0000256" key="1">
    <source>
        <dbReference type="ARBA" id="ARBA00008138"/>
    </source>
</evidence>
<dbReference type="InterPro" id="IPR007213">
    <property type="entry name" value="Ppm1/Ppm2/Tcmp"/>
</dbReference>
<keyword evidence="4" id="KW-0949">S-adenosyl-L-methionine</keyword>
<dbReference type="Pfam" id="PF04072">
    <property type="entry name" value="LCM"/>
    <property type="match status" value="1"/>
</dbReference>
<reference evidence="5 6" key="1">
    <citation type="submission" date="2019-10" db="EMBL/GenBank/DDBJ databases">
        <title>Taxonomy of Antarctic Massilia spp.: description of Massilia rubra sp. nov., Massilia aquatica sp. nov., Massilia mucilaginosa sp. nov., Massilia frigida sp. nov. isolated from streams, lakes and regoliths.</title>
        <authorList>
            <person name="Holochova P."/>
            <person name="Sedlacek I."/>
            <person name="Kralova S."/>
            <person name="Maslanova I."/>
            <person name="Busse H.-J."/>
            <person name="Stankova E."/>
            <person name="Vrbovska V."/>
            <person name="Kovarovic V."/>
            <person name="Bartak M."/>
            <person name="Svec P."/>
            <person name="Pantucek R."/>
        </authorList>
    </citation>
    <scope>NUCLEOTIDE SEQUENCE [LARGE SCALE GENOMIC DNA]</scope>
    <source>
        <strain evidence="5 6">CCM 8694</strain>
    </source>
</reference>
<evidence type="ECO:0000313" key="5">
    <source>
        <dbReference type="EMBL" id="NHZ66198.1"/>
    </source>
</evidence>
<dbReference type="GO" id="GO:0032259">
    <property type="term" value="P:methylation"/>
    <property type="evidence" value="ECO:0007669"/>
    <property type="project" value="UniProtKB-KW"/>
</dbReference>
<evidence type="ECO:0000256" key="2">
    <source>
        <dbReference type="ARBA" id="ARBA00022603"/>
    </source>
</evidence>
<keyword evidence="2 4" id="KW-0489">Methyltransferase</keyword>
<organism evidence="5 6">
    <name type="scientific">Massilia genomosp. 1</name>
    <dbReference type="NCBI Taxonomy" id="2609280"/>
    <lineage>
        <taxon>Bacteria</taxon>
        <taxon>Pseudomonadati</taxon>
        <taxon>Pseudomonadota</taxon>
        <taxon>Betaproteobacteria</taxon>
        <taxon>Burkholderiales</taxon>
        <taxon>Oxalobacteraceae</taxon>
        <taxon>Telluria group</taxon>
        <taxon>Massilia</taxon>
    </lineage>
</organism>
<dbReference type="SUPFAM" id="SSF53335">
    <property type="entry name" value="S-adenosyl-L-methionine-dependent methyltransferases"/>
    <property type="match status" value="1"/>
</dbReference>
<dbReference type="GO" id="GO:0008168">
    <property type="term" value="F:methyltransferase activity"/>
    <property type="evidence" value="ECO:0007669"/>
    <property type="project" value="UniProtKB-KW"/>
</dbReference>
<evidence type="ECO:0000256" key="3">
    <source>
        <dbReference type="ARBA" id="ARBA00022679"/>
    </source>
</evidence>
<comment type="similarity">
    <text evidence="1 4">Belongs to the UPF0677 family.</text>
</comment>
<keyword evidence="6" id="KW-1185">Reference proteome</keyword>
<gene>
    <name evidence="5" type="ORF">F1735_28560</name>
</gene>
<dbReference type="Proteomes" id="UP000610594">
    <property type="component" value="Unassembled WGS sequence"/>
</dbReference>
<dbReference type="InterPro" id="IPR011610">
    <property type="entry name" value="SAM_mthyl_Trfase_ML2640-like"/>
</dbReference>
<evidence type="ECO:0000256" key="4">
    <source>
        <dbReference type="RuleBase" id="RU362030"/>
    </source>
</evidence>
<dbReference type="EMBL" id="WHJF01000119">
    <property type="protein sequence ID" value="NHZ66198.1"/>
    <property type="molecule type" value="Genomic_DNA"/>
</dbReference>
<comment type="function">
    <text evidence="4">Exhibits S-adenosyl-L-methionine-dependent methyltransferase activity.</text>
</comment>
<dbReference type="Gene3D" id="3.40.50.150">
    <property type="entry name" value="Vaccinia Virus protein VP39"/>
    <property type="match status" value="1"/>
</dbReference>
<proteinExistence type="inferred from homology"/>
<name>A0ABX0N1F6_9BURK</name>
<keyword evidence="3 5" id="KW-0808">Transferase</keyword>
<dbReference type="NCBIfam" id="TIGR00027">
    <property type="entry name" value="mthyl_TIGR00027"/>
    <property type="match status" value="1"/>
</dbReference>